<dbReference type="Gene3D" id="3.20.100.10">
    <property type="entry name" value="mRNA triphosphatase Cet1-like"/>
    <property type="match status" value="1"/>
</dbReference>
<dbReference type="Gene3D" id="2.40.50.140">
    <property type="entry name" value="Nucleic acid-binding proteins"/>
    <property type="match status" value="1"/>
</dbReference>
<accession>A0A3G4ZWC4</accession>
<evidence type="ECO:0000256" key="4">
    <source>
        <dbReference type="ARBA" id="ARBA00022691"/>
    </source>
</evidence>
<dbReference type="InterPro" id="IPR039753">
    <property type="entry name" value="RG7MT1"/>
</dbReference>
<dbReference type="SUPFAM" id="SSF56091">
    <property type="entry name" value="DNA ligase/mRNA capping enzyme, catalytic domain"/>
    <property type="match status" value="1"/>
</dbReference>
<keyword evidence="5" id="KW-0548">Nucleotidyltransferase</keyword>
<evidence type="ECO:0000256" key="5">
    <source>
        <dbReference type="ARBA" id="ARBA00022695"/>
    </source>
</evidence>
<evidence type="ECO:0000259" key="9">
    <source>
        <dbReference type="PROSITE" id="PS51562"/>
    </source>
</evidence>
<dbReference type="SUPFAM" id="SSF53335">
    <property type="entry name" value="S-adenosyl-L-methionine-dependent methyltransferases"/>
    <property type="match status" value="1"/>
</dbReference>
<feature type="region of interest" description="Disordered" evidence="8">
    <location>
        <begin position="1157"/>
        <end position="1183"/>
    </location>
</feature>
<organism evidence="10">
    <name type="scientific">Faunusvirus sp</name>
    <dbReference type="NCBI Taxonomy" id="2487766"/>
    <lineage>
        <taxon>Viruses</taxon>
        <taxon>Varidnaviria</taxon>
        <taxon>Bamfordvirae</taxon>
        <taxon>Nucleocytoviricota</taxon>
        <taxon>Megaviricetes</taxon>
        <taxon>Imitervirales</taxon>
        <taxon>Mimiviridae</taxon>
    </lineage>
</organism>
<evidence type="ECO:0000256" key="8">
    <source>
        <dbReference type="SAM" id="MobiDB-lite"/>
    </source>
</evidence>
<evidence type="ECO:0000256" key="1">
    <source>
        <dbReference type="ARBA" id="ARBA00008556"/>
    </source>
</evidence>
<gene>
    <name evidence="10" type="ORF">Faunusvirus3_30</name>
</gene>
<dbReference type="GO" id="GO:0003723">
    <property type="term" value="F:RNA binding"/>
    <property type="evidence" value="ECO:0007669"/>
    <property type="project" value="UniProtKB-KW"/>
</dbReference>
<dbReference type="InterPro" id="IPR029063">
    <property type="entry name" value="SAM-dependent_MTases_sf"/>
</dbReference>
<keyword evidence="2" id="KW-0489">Methyltransferase</keyword>
<dbReference type="PROSITE" id="PS51562">
    <property type="entry name" value="RNA_CAP0_MT"/>
    <property type="match status" value="1"/>
</dbReference>
<dbReference type="PANTHER" id="PTHR12189:SF2">
    <property type="entry name" value="MRNA CAP GUANINE-N7 METHYLTRANSFERASE"/>
    <property type="match status" value="1"/>
</dbReference>
<name>A0A3G4ZWC4_9VIRU</name>
<proteinExistence type="inferred from homology"/>
<reference evidence="10" key="1">
    <citation type="submission" date="2018-10" db="EMBL/GenBank/DDBJ databases">
        <title>Hidden diversity of soil giant viruses.</title>
        <authorList>
            <person name="Schulz F."/>
            <person name="Alteio L."/>
            <person name="Goudeau D."/>
            <person name="Ryan E.M."/>
            <person name="Malmstrom R.R."/>
            <person name="Blanchard J."/>
            <person name="Woyke T."/>
        </authorList>
    </citation>
    <scope>NUCLEOTIDE SEQUENCE</scope>
    <source>
        <strain evidence="10">FNV1</strain>
    </source>
</reference>
<feature type="domain" description="MRNA cap 0 methyltransferase" evidence="9">
    <location>
        <begin position="652"/>
        <end position="984"/>
    </location>
</feature>
<feature type="compositionally biased region" description="Low complexity" evidence="8">
    <location>
        <begin position="1063"/>
        <end position="1073"/>
    </location>
</feature>
<dbReference type="Gene3D" id="3.40.50.150">
    <property type="entry name" value="Vaccinia Virus protein VP39"/>
    <property type="match status" value="1"/>
</dbReference>
<dbReference type="GO" id="GO:0004651">
    <property type="term" value="F:polynucleotide 5'-phosphatase activity"/>
    <property type="evidence" value="ECO:0007669"/>
    <property type="project" value="InterPro"/>
</dbReference>
<sequence>MKQQSVKHNYKLITEDTLDISYRPAKDTFSVYRISIKGLDTINRTMNLLFNRKNHVIFSLLANKIKTDHPDDIKIIKKSRDVDKTFNVDEYDLRVRVSSESPLTDDELNSLLQLNETERFNIGFRYKQRVSLFTIDDDTGILRTDATLVKMSNSISGVMDKTEIYELEIDYNKLKGNNKHLDQILREIHELKKVLQHSEHVIDNNEINAVLTEYKKLVYGDKALNATVISLYLMQPVSLEIQHVDLLLQSYTSTDKADGDRQFLMIFFDKVYVVSTNLEVRYTGVKLAENSKYNGTVLDGEYIYIEHLYEKFAYLAFDILFYQGQDTRRILLLRERLDKCDDVMQNCLHVDHKYGAYTGDFNLTKILDFHKQEIIGYLKNLNHNLKHSKNSTVFTRKYFAFPLGGHSCEVFAYAELLWNLYTKSPDISCPYVLDGLMFTGYSQIITNAPKEIKFPTRKWKPSNKNSIDFYIRFEKDYNTGQVLNLYDNSDPTLPKGKVYRICNLSVGRSMNGTERPILFKSDENLHFCHLYVDEELGDIIDSEGNIIQDNTVVEFYRDDTIELEDKYRWIPIRTRLDKTEVVRKYKKKWGNNEFIAASVYRSMRYPISIADINKLADPKLFDLQIATIRSKIDKSLITEERKQSKYYQETKNMAKPQRNFHNWVKSQVIYTYCSPHNGKKMQVLDIACGRGGDIMKYFHSKVELMVGIDKDLAGLTTGTDGALSRLATQKKMYPKFPKMFFINADGQSLLDLENQSKAIGTMAVTNSAMITEYFGSDPHGSIPLKFDRVNCHFAVHYMLENITTWNNFCNNIDKYLAKDGYLIITTFDGDAVYQTLKNTDKLSVHYNTNKGEKRLFTELVKKYDEGVIDKAIKNGDPLVSVAIDVYSAIFMEEGVYYPEYLVFKDFFIKELHDKCGLDIVDTDMFGNMFEDNRSFLFNAAQSESDIKTRGWFQSVKEFYDMENEENKASYEITKLNRYYVFRKATDINPVTVVYHEHKSSYNLPQFDRRDKADKGKFDKRDKGKFDKERPKFDKNRPKFDKRDKPDKHKHSKKGGSVSHNESSESTSSASATSIIDNTDHKNIINKFAGDILSDFDNDDNTSITSIVTHDTDHRDKINKYAGDMTATENESVRSASSVSVAIPDSDYKRKINKYAGKLNTRRKNTRESESSADSSEMNTTFEI</sequence>
<feature type="region of interest" description="Disordered" evidence="8">
    <location>
        <begin position="1004"/>
        <end position="1073"/>
    </location>
</feature>
<protein>
    <submittedName>
        <fullName evidence="10">mRNA capping enzyme</fullName>
    </submittedName>
</protein>
<evidence type="ECO:0000313" key="10">
    <source>
        <dbReference type="EMBL" id="AYV79150.1"/>
    </source>
</evidence>
<keyword evidence="4" id="KW-0949">S-adenosyl-L-methionine</keyword>
<comment type="catalytic activity">
    <reaction evidence="7">
        <text>a 5'-end diphospho-ribonucleoside in mRNA + GTP + H(+) = a 5'-end (5'-triphosphoguanosine)-ribonucleoside in mRNA + diphosphate</text>
        <dbReference type="Rhea" id="RHEA:67012"/>
        <dbReference type="Rhea" id="RHEA-COMP:17165"/>
        <dbReference type="Rhea" id="RHEA-COMP:17166"/>
        <dbReference type="ChEBI" id="CHEBI:15378"/>
        <dbReference type="ChEBI" id="CHEBI:33019"/>
        <dbReference type="ChEBI" id="CHEBI:37565"/>
        <dbReference type="ChEBI" id="CHEBI:167616"/>
        <dbReference type="ChEBI" id="CHEBI:167617"/>
        <dbReference type="EC" id="2.7.7.50"/>
    </reaction>
</comment>
<dbReference type="PANTHER" id="PTHR12189">
    <property type="entry name" value="MRNA GUANINE-7- METHYLTRANSFERASE"/>
    <property type="match status" value="1"/>
</dbReference>
<dbReference type="Gene3D" id="3.30.470.30">
    <property type="entry name" value="DNA ligase/mRNA capping enzyme"/>
    <property type="match status" value="1"/>
</dbReference>
<keyword evidence="6" id="KW-0694">RNA-binding</keyword>
<evidence type="ECO:0000256" key="7">
    <source>
        <dbReference type="ARBA" id="ARBA00044679"/>
    </source>
</evidence>
<evidence type="ECO:0000256" key="6">
    <source>
        <dbReference type="ARBA" id="ARBA00022884"/>
    </source>
</evidence>
<dbReference type="Pfam" id="PF03291">
    <property type="entry name" value="mRNA_G-N7_MeTrfase"/>
    <property type="match status" value="1"/>
</dbReference>
<keyword evidence="3" id="KW-0808">Transferase</keyword>
<evidence type="ECO:0000256" key="3">
    <source>
        <dbReference type="ARBA" id="ARBA00022679"/>
    </source>
</evidence>
<comment type="similarity">
    <text evidence="1">In the N-terminal section; belongs to the dsDNA virus mRNA guanylyltransferase family.</text>
</comment>
<dbReference type="InterPro" id="IPR037009">
    <property type="entry name" value="mRNA_triPase_Cet1_sf"/>
</dbReference>
<dbReference type="InterPro" id="IPR004971">
    <property type="entry name" value="mRNA_G-N7_MeTrfase_dom"/>
</dbReference>
<evidence type="ECO:0000256" key="2">
    <source>
        <dbReference type="ARBA" id="ARBA00022603"/>
    </source>
</evidence>
<feature type="compositionally biased region" description="Basic and acidic residues" evidence="8">
    <location>
        <begin position="1006"/>
        <end position="1046"/>
    </location>
</feature>
<feature type="compositionally biased region" description="Polar residues" evidence="8">
    <location>
        <begin position="1171"/>
        <end position="1183"/>
    </location>
</feature>
<dbReference type="InterPro" id="IPR012340">
    <property type="entry name" value="NA-bd_OB-fold"/>
</dbReference>
<dbReference type="GO" id="GO:0004484">
    <property type="term" value="F:mRNA guanylyltransferase activity"/>
    <property type="evidence" value="ECO:0007669"/>
    <property type="project" value="UniProtKB-EC"/>
</dbReference>
<dbReference type="EMBL" id="MK072134">
    <property type="protein sequence ID" value="AYV79150.1"/>
    <property type="molecule type" value="Genomic_DNA"/>
</dbReference>
<dbReference type="GO" id="GO:0004482">
    <property type="term" value="F:mRNA 5'-cap (guanine-N7-)-methyltransferase activity"/>
    <property type="evidence" value="ECO:0007669"/>
    <property type="project" value="InterPro"/>
</dbReference>